<accession>A0A4D7QMD7</accession>
<feature type="transmembrane region" description="Helical" evidence="1">
    <location>
        <begin position="56"/>
        <end position="76"/>
    </location>
</feature>
<dbReference type="EMBL" id="CP039865">
    <property type="protein sequence ID" value="QCK87681.1"/>
    <property type="molecule type" value="Genomic_DNA"/>
</dbReference>
<protein>
    <submittedName>
        <fullName evidence="2">Uncharacterized protein</fullName>
    </submittedName>
</protein>
<keyword evidence="3" id="KW-1185">Reference proteome</keyword>
<keyword evidence="1" id="KW-0472">Membrane</keyword>
<reference evidence="2 3" key="1">
    <citation type="submission" date="2019-04" db="EMBL/GenBank/DDBJ databases">
        <title>Phreatobacter aquaticus sp. nov.</title>
        <authorList>
            <person name="Choi A."/>
            <person name="Baek K."/>
        </authorList>
    </citation>
    <scope>NUCLEOTIDE SEQUENCE [LARGE SCALE GENOMIC DNA]</scope>
    <source>
        <strain evidence="2 3">NMCR1094</strain>
    </source>
</reference>
<dbReference type="KEGG" id="paqt:E8L99_18925"/>
<proteinExistence type="predicted"/>
<gene>
    <name evidence="2" type="ORF">E8L99_18925</name>
</gene>
<name>A0A4D7QMD7_9HYPH</name>
<evidence type="ECO:0000313" key="3">
    <source>
        <dbReference type="Proteomes" id="UP000298588"/>
    </source>
</evidence>
<sequence length="82" mass="8853">MMAWLTPAGILGAVVGSVVGWLNYKIVTGFVTQKLREFDRSATPAEKAEFEGKLVLLKRIVLIGTVPVIGTVGYWFGRTLGG</sequence>
<keyword evidence="1" id="KW-0812">Transmembrane</keyword>
<dbReference type="RefSeq" id="WP_137101010.1">
    <property type="nucleotide sequence ID" value="NZ_CP039865.1"/>
</dbReference>
<dbReference type="Proteomes" id="UP000298588">
    <property type="component" value="Chromosome"/>
</dbReference>
<organism evidence="2 3">
    <name type="scientific">Phreatobacter aquaticus</name>
    <dbReference type="NCBI Taxonomy" id="2570229"/>
    <lineage>
        <taxon>Bacteria</taxon>
        <taxon>Pseudomonadati</taxon>
        <taxon>Pseudomonadota</taxon>
        <taxon>Alphaproteobacteria</taxon>
        <taxon>Hyphomicrobiales</taxon>
        <taxon>Phreatobacteraceae</taxon>
        <taxon>Phreatobacter</taxon>
    </lineage>
</organism>
<dbReference type="OrthoDB" id="8163099at2"/>
<dbReference type="AlphaFoldDB" id="A0A4D7QMD7"/>
<evidence type="ECO:0000256" key="1">
    <source>
        <dbReference type="SAM" id="Phobius"/>
    </source>
</evidence>
<keyword evidence="1" id="KW-1133">Transmembrane helix</keyword>
<evidence type="ECO:0000313" key="2">
    <source>
        <dbReference type="EMBL" id="QCK87681.1"/>
    </source>
</evidence>